<dbReference type="EMBL" id="MT143748">
    <property type="protein sequence ID" value="QJB01960.1"/>
    <property type="molecule type" value="Genomic_DNA"/>
</dbReference>
<keyword evidence="1" id="KW-0812">Transmembrane</keyword>
<evidence type="ECO:0000256" key="1">
    <source>
        <dbReference type="SAM" id="Phobius"/>
    </source>
</evidence>
<protein>
    <submittedName>
        <fullName evidence="2">Uncharacterized protein</fullName>
    </submittedName>
</protein>
<accession>A0A6M3M315</accession>
<evidence type="ECO:0000313" key="3">
    <source>
        <dbReference type="EMBL" id="QJB01960.1"/>
    </source>
</evidence>
<dbReference type="EMBL" id="MT143636">
    <property type="protein sequence ID" value="QJA99218.1"/>
    <property type="molecule type" value="Genomic_DNA"/>
</dbReference>
<evidence type="ECO:0000313" key="2">
    <source>
        <dbReference type="EMBL" id="QJA99218.1"/>
    </source>
</evidence>
<sequence>MTQLNCEGRIEMIEMGSGIALAGVSISAGAVAITAIRVFGSKRNGKDGNPFPCKEHSGIVECLNSIKENQERQEKWMGEISGDVKILLRNTK</sequence>
<keyword evidence="1" id="KW-1133">Transmembrane helix</keyword>
<proteinExistence type="predicted"/>
<gene>
    <name evidence="2" type="ORF">MM171A01247_0003</name>
    <name evidence="3" type="ORF">MM171B01623_0004</name>
</gene>
<name>A0A6M3M315_9ZZZZ</name>
<keyword evidence="1" id="KW-0472">Membrane</keyword>
<dbReference type="AlphaFoldDB" id="A0A6M3M315"/>
<feature type="transmembrane region" description="Helical" evidence="1">
    <location>
        <begin position="19"/>
        <end position="39"/>
    </location>
</feature>
<organism evidence="2">
    <name type="scientific">viral metagenome</name>
    <dbReference type="NCBI Taxonomy" id="1070528"/>
    <lineage>
        <taxon>unclassified sequences</taxon>
        <taxon>metagenomes</taxon>
        <taxon>organismal metagenomes</taxon>
    </lineage>
</organism>
<reference evidence="2" key="1">
    <citation type="submission" date="2020-03" db="EMBL/GenBank/DDBJ databases">
        <title>The deep terrestrial virosphere.</title>
        <authorList>
            <person name="Holmfeldt K."/>
            <person name="Nilsson E."/>
            <person name="Simone D."/>
            <person name="Lopez-Fernandez M."/>
            <person name="Wu X."/>
            <person name="de Brujin I."/>
            <person name="Lundin D."/>
            <person name="Andersson A."/>
            <person name="Bertilsson S."/>
            <person name="Dopson M."/>
        </authorList>
    </citation>
    <scope>NUCLEOTIDE SEQUENCE</scope>
    <source>
        <strain evidence="2">MM171A01247</strain>
        <strain evidence="3">MM171B01623</strain>
    </source>
</reference>